<evidence type="ECO:0000259" key="10">
    <source>
        <dbReference type="PROSITE" id="PS50112"/>
    </source>
</evidence>
<feature type="transmembrane region" description="Helical" evidence="9">
    <location>
        <begin position="47"/>
        <end position="65"/>
    </location>
</feature>
<dbReference type="Pfam" id="PF02518">
    <property type="entry name" value="HATPase_c"/>
    <property type="match status" value="1"/>
</dbReference>
<gene>
    <name evidence="12" type="ORF">C0601_09805</name>
</gene>
<dbReference type="Gene3D" id="3.30.450.20">
    <property type="entry name" value="PAS domain"/>
    <property type="match status" value="1"/>
</dbReference>
<dbReference type="GO" id="GO:0046983">
    <property type="term" value="F:protein dimerization activity"/>
    <property type="evidence" value="ECO:0007669"/>
    <property type="project" value="InterPro"/>
</dbReference>
<keyword evidence="9" id="KW-1133">Transmembrane helix</keyword>
<comment type="catalytic activity">
    <reaction evidence="1">
        <text>ATP + protein L-histidine = ADP + protein N-phospho-L-histidine.</text>
        <dbReference type="EC" id="2.7.13.3"/>
    </reaction>
</comment>
<keyword evidence="9" id="KW-0472">Membrane</keyword>
<dbReference type="NCBIfam" id="TIGR00229">
    <property type="entry name" value="sensory_box"/>
    <property type="match status" value="1"/>
</dbReference>
<dbReference type="InterPro" id="IPR011712">
    <property type="entry name" value="Sig_transdc_His_kin_sub3_dim/P"/>
</dbReference>
<keyword evidence="6" id="KW-0418">Kinase</keyword>
<dbReference type="SUPFAM" id="SSF55874">
    <property type="entry name" value="ATPase domain of HSP90 chaperone/DNA topoisomerase II/histidine kinase"/>
    <property type="match status" value="1"/>
</dbReference>
<feature type="non-terminal residue" evidence="12">
    <location>
        <position position="517"/>
    </location>
</feature>
<accession>A0A2N5ZDL4</accession>
<feature type="domain" description="PAC" evidence="11">
    <location>
        <begin position="282"/>
        <end position="334"/>
    </location>
</feature>
<dbReference type="AlphaFoldDB" id="A0A2N5ZDL4"/>
<dbReference type="EMBL" id="PKTG01000107">
    <property type="protein sequence ID" value="PLX16761.1"/>
    <property type="molecule type" value="Genomic_DNA"/>
</dbReference>
<dbReference type="CDD" id="cd16917">
    <property type="entry name" value="HATPase_UhpB-NarQ-NarX-like"/>
    <property type="match status" value="1"/>
</dbReference>
<dbReference type="Gene3D" id="3.30.565.10">
    <property type="entry name" value="Histidine kinase-like ATPase, C-terminal domain"/>
    <property type="match status" value="1"/>
</dbReference>
<feature type="transmembrane region" description="Helical" evidence="9">
    <location>
        <begin position="166"/>
        <end position="183"/>
    </location>
</feature>
<keyword evidence="4" id="KW-0808">Transferase</keyword>
<keyword evidence="5" id="KW-0547">Nucleotide-binding</keyword>
<evidence type="ECO:0000256" key="1">
    <source>
        <dbReference type="ARBA" id="ARBA00000085"/>
    </source>
</evidence>
<dbReference type="GO" id="GO:0000155">
    <property type="term" value="F:phosphorelay sensor kinase activity"/>
    <property type="evidence" value="ECO:0007669"/>
    <property type="project" value="InterPro"/>
</dbReference>
<dbReference type="InterPro" id="IPR000700">
    <property type="entry name" value="PAS-assoc_C"/>
</dbReference>
<evidence type="ECO:0000256" key="6">
    <source>
        <dbReference type="ARBA" id="ARBA00022777"/>
    </source>
</evidence>
<dbReference type="InterPro" id="IPR000014">
    <property type="entry name" value="PAS"/>
</dbReference>
<dbReference type="PANTHER" id="PTHR24421">
    <property type="entry name" value="NITRATE/NITRITE SENSOR PROTEIN NARX-RELATED"/>
    <property type="match status" value="1"/>
</dbReference>
<keyword evidence="3" id="KW-0597">Phosphoprotein</keyword>
<protein>
    <recommendedName>
        <fullName evidence="2">histidine kinase</fullName>
        <ecNumber evidence="2">2.7.13.3</ecNumber>
    </recommendedName>
</protein>
<sequence length="517" mass="60399">MYNQSIVINERIKGSVLAFYLRTFVLMTLGILAFLEAYTMPGKRLIYAFYLLIFSFFNTLVYYILYKKNIIRRPYDITTIFLDICVISSHIFIFAMLENKTAPMTSASLFLYPIFIIISAISTEKRNIVFATVFSCFAMAFNYFYFLRLHDFEFASGNVVGQFFRISYVMISGILLFFLLMRIERLMASKEKAFNENIINRERLDLEKKEKDRLNYKLNHIKSNIQKDYFFYSLTPDGNFIYLSPSIEKVLGYKVDEMGSDISEYLTDNPINNKGSDVKWNSIYEIEVYTKDKKRKYLQIVEIPIFSEDGKLISIDGIAHDIDADKKRNEELKRSERKLKFYSERITHIREEEKKRIATDLHDKLGVMAISIGSNLNIATEDIYEKDLKSAVKNLKNTSKILKDYIADLKNIAVELRPPNIDMIGLAAAMQLYFEKIEEKNNIRIHFDYSFDIRPSENISINLYRITQEALTNIIKYSKAKNVNVRLIKKDKSLRLNIKDDGKGFDISEIDATPVYN</sequence>
<evidence type="ECO:0000313" key="13">
    <source>
        <dbReference type="Proteomes" id="UP000234857"/>
    </source>
</evidence>
<dbReference type="PANTHER" id="PTHR24421:SF10">
    <property type="entry name" value="NITRATE_NITRITE SENSOR PROTEIN NARQ"/>
    <property type="match status" value="1"/>
</dbReference>
<dbReference type="EC" id="2.7.13.3" evidence="2"/>
<dbReference type="InterPro" id="IPR035965">
    <property type="entry name" value="PAS-like_dom_sf"/>
</dbReference>
<evidence type="ECO:0000256" key="8">
    <source>
        <dbReference type="ARBA" id="ARBA00023012"/>
    </source>
</evidence>
<comment type="caution">
    <text evidence="12">The sequence shown here is derived from an EMBL/GenBank/DDBJ whole genome shotgun (WGS) entry which is preliminary data.</text>
</comment>
<evidence type="ECO:0000256" key="2">
    <source>
        <dbReference type="ARBA" id="ARBA00012438"/>
    </source>
</evidence>
<reference evidence="12 13" key="1">
    <citation type="submission" date="2017-11" db="EMBL/GenBank/DDBJ databases">
        <title>Genome-resolved metagenomics identifies genetic mobility, metabolic interactions, and unexpected diversity in perchlorate-reducing communities.</title>
        <authorList>
            <person name="Barnum T.P."/>
            <person name="Figueroa I.A."/>
            <person name="Carlstrom C.I."/>
            <person name="Lucas L.N."/>
            <person name="Engelbrektson A.L."/>
            <person name="Coates J.D."/>
        </authorList>
    </citation>
    <scope>NUCLEOTIDE SEQUENCE [LARGE SCALE GENOMIC DNA]</scope>
    <source>
        <strain evidence="12">BM706</strain>
    </source>
</reference>
<dbReference type="Pfam" id="PF07730">
    <property type="entry name" value="HisKA_3"/>
    <property type="match status" value="1"/>
</dbReference>
<dbReference type="InterPro" id="IPR003594">
    <property type="entry name" value="HATPase_dom"/>
</dbReference>
<proteinExistence type="predicted"/>
<name>A0A2N5ZDL4_MUIH1</name>
<dbReference type="Proteomes" id="UP000234857">
    <property type="component" value="Unassembled WGS sequence"/>
</dbReference>
<evidence type="ECO:0000256" key="3">
    <source>
        <dbReference type="ARBA" id="ARBA00022553"/>
    </source>
</evidence>
<feature type="transmembrane region" description="Helical" evidence="9">
    <location>
        <begin position="103"/>
        <end position="121"/>
    </location>
</feature>
<dbReference type="InterPro" id="IPR050482">
    <property type="entry name" value="Sensor_HK_TwoCompSys"/>
</dbReference>
<feature type="transmembrane region" description="Helical" evidence="9">
    <location>
        <begin position="128"/>
        <end position="146"/>
    </location>
</feature>
<feature type="transmembrane region" description="Helical" evidence="9">
    <location>
        <begin position="77"/>
        <end position="97"/>
    </location>
</feature>
<feature type="domain" description="PAS" evidence="10">
    <location>
        <begin position="231"/>
        <end position="258"/>
    </location>
</feature>
<evidence type="ECO:0000313" key="12">
    <source>
        <dbReference type="EMBL" id="PLX16761.1"/>
    </source>
</evidence>
<keyword evidence="9" id="KW-0812">Transmembrane</keyword>
<dbReference type="InterPro" id="IPR036890">
    <property type="entry name" value="HATPase_C_sf"/>
</dbReference>
<feature type="transmembrane region" description="Helical" evidence="9">
    <location>
        <begin position="12"/>
        <end position="35"/>
    </location>
</feature>
<organism evidence="12 13">
    <name type="scientific">Muiribacterium halophilum</name>
    <dbReference type="NCBI Taxonomy" id="2053465"/>
    <lineage>
        <taxon>Bacteria</taxon>
        <taxon>Candidatus Muiribacteriota</taxon>
        <taxon>Candidatus Muiribacteriia</taxon>
        <taxon>Candidatus Muiribacteriales</taxon>
        <taxon>Candidatus Muiribacteriaceae</taxon>
        <taxon>Candidatus Muiribacterium</taxon>
    </lineage>
</organism>
<evidence type="ECO:0000256" key="4">
    <source>
        <dbReference type="ARBA" id="ARBA00022679"/>
    </source>
</evidence>
<evidence type="ECO:0000259" key="11">
    <source>
        <dbReference type="PROSITE" id="PS50113"/>
    </source>
</evidence>
<dbReference type="PROSITE" id="PS50112">
    <property type="entry name" value="PAS"/>
    <property type="match status" value="1"/>
</dbReference>
<keyword evidence="8" id="KW-0902">Two-component regulatory system</keyword>
<evidence type="ECO:0000256" key="5">
    <source>
        <dbReference type="ARBA" id="ARBA00022741"/>
    </source>
</evidence>
<dbReference type="GO" id="GO:0005524">
    <property type="term" value="F:ATP binding"/>
    <property type="evidence" value="ECO:0007669"/>
    <property type="project" value="UniProtKB-KW"/>
</dbReference>
<evidence type="ECO:0000256" key="7">
    <source>
        <dbReference type="ARBA" id="ARBA00022840"/>
    </source>
</evidence>
<dbReference type="SUPFAM" id="SSF55785">
    <property type="entry name" value="PYP-like sensor domain (PAS domain)"/>
    <property type="match status" value="1"/>
</dbReference>
<evidence type="ECO:0000256" key="9">
    <source>
        <dbReference type="SAM" id="Phobius"/>
    </source>
</evidence>
<keyword evidence="7" id="KW-0067">ATP-binding</keyword>
<dbReference type="Gene3D" id="1.20.5.1930">
    <property type="match status" value="1"/>
</dbReference>
<dbReference type="PROSITE" id="PS50113">
    <property type="entry name" value="PAC"/>
    <property type="match status" value="1"/>
</dbReference>
<dbReference type="CDD" id="cd00130">
    <property type="entry name" value="PAS"/>
    <property type="match status" value="1"/>
</dbReference>
<dbReference type="GO" id="GO:0016020">
    <property type="term" value="C:membrane"/>
    <property type="evidence" value="ECO:0007669"/>
    <property type="project" value="InterPro"/>
</dbReference>